<evidence type="ECO:0000256" key="1">
    <source>
        <dbReference type="ARBA" id="ARBA00010122"/>
    </source>
</evidence>
<dbReference type="GO" id="GO:0009090">
    <property type="term" value="P:homoserine biosynthetic process"/>
    <property type="evidence" value="ECO:0007669"/>
    <property type="project" value="TreeGrafter"/>
</dbReference>
<dbReference type="GO" id="GO:0009570">
    <property type="term" value="C:chloroplast stroma"/>
    <property type="evidence" value="ECO:0007669"/>
    <property type="project" value="TreeGrafter"/>
</dbReference>
<dbReference type="InterPro" id="IPR001048">
    <property type="entry name" value="Asp/Glu/Uridylate_kinase"/>
</dbReference>
<dbReference type="Pfam" id="PF00696">
    <property type="entry name" value="AA_kinase"/>
    <property type="match status" value="1"/>
</dbReference>
<dbReference type="EMBL" id="KZ503048">
    <property type="protein sequence ID" value="PKU68770.1"/>
    <property type="molecule type" value="Genomic_DNA"/>
</dbReference>
<evidence type="ECO:0000259" key="3">
    <source>
        <dbReference type="Pfam" id="PF00696"/>
    </source>
</evidence>
<dbReference type="AlphaFoldDB" id="A0A2I0VZD1"/>
<dbReference type="GO" id="GO:0009089">
    <property type="term" value="P:lysine biosynthetic process via diaminopimelate"/>
    <property type="evidence" value="ECO:0007669"/>
    <property type="project" value="TreeGrafter"/>
</dbReference>
<dbReference type="Gene3D" id="3.40.1160.10">
    <property type="entry name" value="Acetylglutamate kinase-like"/>
    <property type="match status" value="1"/>
</dbReference>
<feature type="region of interest" description="Disordered" evidence="2">
    <location>
        <begin position="64"/>
        <end position="106"/>
    </location>
</feature>
<feature type="compositionally biased region" description="Basic and acidic residues" evidence="2">
    <location>
        <begin position="67"/>
        <end position="95"/>
    </location>
</feature>
<organism evidence="4 5">
    <name type="scientific">Dendrobium catenatum</name>
    <dbReference type="NCBI Taxonomy" id="906689"/>
    <lineage>
        <taxon>Eukaryota</taxon>
        <taxon>Viridiplantae</taxon>
        <taxon>Streptophyta</taxon>
        <taxon>Embryophyta</taxon>
        <taxon>Tracheophyta</taxon>
        <taxon>Spermatophyta</taxon>
        <taxon>Magnoliopsida</taxon>
        <taxon>Liliopsida</taxon>
        <taxon>Asparagales</taxon>
        <taxon>Orchidaceae</taxon>
        <taxon>Epidendroideae</taxon>
        <taxon>Malaxideae</taxon>
        <taxon>Dendrobiinae</taxon>
        <taxon>Dendrobium</taxon>
    </lineage>
</organism>
<dbReference type="GO" id="GO:0004072">
    <property type="term" value="F:aspartate kinase activity"/>
    <property type="evidence" value="ECO:0007669"/>
    <property type="project" value="TreeGrafter"/>
</dbReference>
<sequence length="250" mass="27363">MTAESRRPSQAPATRPPSFIGNSKIYLKMNEKLSSPQHLDDRMKRLNVPEILVNEDLVISAKHKKNDVKSGDDSTKKKANHDNGENIFSDKKLGVDRNPIGDSSKSKLAKELKSLGPIKNIPRGRNFDGGGNKRKEGGASPSVIVLLIYDAFDIGFMTTNDFANADIFEETYPTIAKRLREDWSSKHAIPVITVTTLGRGGSDLTATTIGKALGLNDIQVWKDVDGVLTCDPNIHSQVGVIITSDKKPEI</sequence>
<evidence type="ECO:0000313" key="5">
    <source>
        <dbReference type="Proteomes" id="UP000233837"/>
    </source>
</evidence>
<gene>
    <name evidence="4" type="primary">AK2</name>
    <name evidence="4" type="ORF">MA16_Dca025618</name>
</gene>
<comment type="similarity">
    <text evidence="1">Belongs to the aspartokinase family.</text>
</comment>
<dbReference type="GO" id="GO:0005829">
    <property type="term" value="C:cytosol"/>
    <property type="evidence" value="ECO:0007669"/>
    <property type="project" value="TreeGrafter"/>
</dbReference>
<dbReference type="STRING" id="906689.A0A2I0VZD1"/>
<proteinExistence type="inferred from homology"/>
<reference evidence="4 5" key="2">
    <citation type="journal article" date="2017" name="Nature">
        <title>The Apostasia genome and the evolution of orchids.</title>
        <authorList>
            <person name="Zhang G.Q."/>
            <person name="Liu K.W."/>
            <person name="Li Z."/>
            <person name="Lohaus R."/>
            <person name="Hsiao Y.Y."/>
            <person name="Niu S.C."/>
            <person name="Wang J.Y."/>
            <person name="Lin Y.C."/>
            <person name="Xu Q."/>
            <person name="Chen L.J."/>
            <person name="Yoshida K."/>
            <person name="Fujiwara S."/>
            <person name="Wang Z.W."/>
            <person name="Zhang Y.Q."/>
            <person name="Mitsuda N."/>
            <person name="Wang M."/>
            <person name="Liu G.H."/>
            <person name="Pecoraro L."/>
            <person name="Huang H.X."/>
            <person name="Xiao X.J."/>
            <person name="Lin M."/>
            <person name="Wu X.Y."/>
            <person name="Wu W.L."/>
            <person name="Chen Y.Y."/>
            <person name="Chang S.B."/>
            <person name="Sakamoto S."/>
            <person name="Ohme-Takagi M."/>
            <person name="Yagi M."/>
            <person name="Zeng S.J."/>
            <person name="Shen C.Y."/>
            <person name="Yeh C.M."/>
            <person name="Luo Y.B."/>
            <person name="Tsai W.C."/>
            <person name="Van de Peer Y."/>
            <person name="Liu Z.J."/>
        </authorList>
    </citation>
    <scope>NUCLEOTIDE SEQUENCE [LARGE SCALE GENOMIC DNA]</scope>
    <source>
        <tissue evidence="4">The whole plant</tissue>
    </source>
</reference>
<accession>A0A2I0VZD1</accession>
<dbReference type="SUPFAM" id="SSF53633">
    <property type="entry name" value="Carbamate kinase-like"/>
    <property type="match status" value="1"/>
</dbReference>
<feature type="domain" description="Aspartate/glutamate/uridylate kinase" evidence="3">
    <location>
        <begin position="158"/>
        <end position="235"/>
    </location>
</feature>
<reference evidence="4 5" key="1">
    <citation type="journal article" date="2016" name="Sci. Rep.">
        <title>The Dendrobium catenatum Lindl. genome sequence provides insights into polysaccharide synthase, floral development and adaptive evolution.</title>
        <authorList>
            <person name="Zhang G.Q."/>
            <person name="Xu Q."/>
            <person name="Bian C."/>
            <person name="Tsai W.C."/>
            <person name="Yeh C.M."/>
            <person name="Liu K.W."/>
            <person name="Yoshida K."/>
            <person name="Zhang L.S."/>
            <person name="Chang S.B."/>
            <person name="Chen F."/>
            <person name="Shi Y."/>
            <person name="Su Y.Y."/>
            <person name="Zhang Y.Q."/>
            <person name="Chen L.J."/>
            <person name="Yin Y."/>
            <person name="Lin M."/>
            <person name="Huang H."/>
            <person name="Deng H."/>
            <person name="Wang Z.W."/>
            <person name="Zhu S.L."/>
            <person name="Zhao X."/>
            <person name="Deng C."/>
            <person name="Niu S.C."/>
            <person name="Huang J."/>
            <person name="Wang M."/>
            <person name="Liu G.H."/>
            <person name="Yang H.J."/>
            <person name="Xiao X.J."/>
            <person name="Hsiao Y.Y."/>
            <person name="Wu W.L."/>
            <person name="Chen Y.Y."/>
            <person name="Mitsuda N."/>
            <person name="Ohme-Takagi M."/>
            <person name="Luo Y.B."/>
            <person name="Van de Peer Y."/>
            <person name="Liu Z.J."/>
        </authorList>
    </citation>
    <scope>NUCLEOTIDE SEQUENCE [LARGE SCALE GENOMIC DNA]</scope>
    <source>
        <tissue evidence="4">The whole plant</tissue>
    </source>
</reference>
<keyword evidence="4" id="KW-0808">Transferase</keyword>
<protein>
    <submittedName>
        <fullName evidence="4">Aspartokinase 2, chloroplastic</fullName>
    </submittedName>
</protein>
<dbReference type="PANTHER" id="PTHR21499">
    <property type="entry name" value="ASPARTATE KINASE"/>
    <property type="match status" value="1"/>
</dbReference>
<keyword evidence="5" id="KW-1185">Reference proteome</keyword>
<evidence type="ECO:0000313" key="4">
    <source>
        <dbReference type="EMBL" id="PKU68770.1"/>
    </source>
</evidence>
<dbReference type="InterPro" id="IPR036393">
    <property type="entry name" value="AceGlu_kinase-like_sf"/>
</dbReference>
<evidence type="ECO:0000256" key="2">
    <source>
        <dbReference type="SAM" id="MobiDB-lite"/>
    </source>
</evidence>
<feature type="region of interest" description="Disordered" evidence="2">
    <location>
        <begin position="1"/>
        <end position="21"/>
    </location>
</feature>
<dbReference type="PANTHER" id="PTHR21499:SF59">
    <property type="entry name" value="ASPARTOKINASE"/>
    <property type="match status" value="1"/>
</dbReference>
<name>A0A2I0VZD1_9ASPA</name>
<dbReference type="Proteomes" id="UP000233837">
    <property type="component" value="Unassembled WGS sequence"/>
</dbReference>
<keyword evidence="4" id="KW-0418">Kinase</keyword>